<proteinExistence type="predicted"/>
<keyword evidence="1" id="KW-0479">Metal-binding</keyword>
<dbReference type="GO" id="GO:0008270">
    <property type="term" value="F:zinc ion binding"/>
    <property type="evidence" value="ECO:0007669"/>
    <property type="project" value="UniProtKB-KW"/>
</dbReference>
<evidence type="ECO:0000256" key="1">
    <source>
        <dbReference type="PROSITE-ProRule" id="PRU00047"/>
    </source>
</evidence>
<organism evidence="4 5">
    <name type="scientific">Galendromus occidentalis</name>
    <name type="common">western predatory mite</name>
    <dbReference type="NCBI Taxonomy" id="34638"/>
    <lineage>
        <taxon>Eukaryota</taxon>
        <taxon>Metazoa</taxon>
        <taxon>Ecdysozoa</taxon>
        <taxon>Arthropoda</taxon>
        <taxon>Chelicerata</taxon>
        <taxon>Arachnida</taxon>
        <taxon>Acari</taxon>
        <taxon>Parasitiformes</taxon>
        <taxon>Mesostigmata</taxon>
        <taxon>Gamasina</taxon>
        <taxon>Phytoseioidea</taxon>
        <taxon>Phytoseiidae</taxon>
        <taxon>Typhlodrominae</taxon>
        <taxon>Galendromus</taxon>
    </lineage>
</organism>
<evidence type="ECO:0000259" key="3">
    <source>
        <dbReference type="PROSITE" id="PS50158"/>
    </source>
</evidence>
<feature type="compositionally biased region" description="Polar residues" evidence="2">
    <location>
        <begin position="8"/>
        <end position="25"/>
    </location>
</feature>
<name>A0AAJ7WKB4_9ACAR</name>
<dbReference type="PANTHER" id="PTHR33198">
    <property type="entry name" value="ANK_REP_REGION DOMAIN-CONTAINING PROTEIN-RELATED"/>
    <property type="match status" value="1"/>
</dbReference>
<dbReference type="Proteomes" id="UP000694867">
    <property type="component" value="Unplaced"/>
</dbReference>
<dbReference type="GeneID" id="114828596"/>
<feature type="region of interest" description="Disordered" evidence="2">
    <location>
        <begin position="290"/>
        <end position="320"/>
    </location>
</feature>
<keyword evidence="1" id="KW-0862">Zinc</keyword>
<dbReference type="KEGG" id="goe:114828596"/>
<evidence type="ECO:0000313" key="4">
    <source>
        <dbReference type="Proteomes" id="UP000694867"/>
    </source>
</evidence>
<feature type="region of interest" description="Disordered" evidence="2">
    <location>
        <begin position="1"/>
        <end position="35"/>
    </location>
</feature>
<dbReference type="PROSITE" id="PS50158">
    <property type="entry name" value="ZF_CCHC"/>
    <property type="match status" value="1"/>
</dbReference>
<dbReference type="AlphaFoldDB" id="A0AAJ7WKB4"/>
<keyword evidence="4" id="KW-1185">Reference proteome</keyword>
<dbReference type="InterPro" id="IPR001878">
    <property type="entry name" value="Znf_CCHC"/>
</dbReference>
<accession>A0AAJ7WKB4</accession>
<gene>
    <name evidence="5" type="primary">LOC114828596</name>
</gene>
<reference evidence="5" key="1">
    <citation type="submission" date="2025-08" db="UniProtKB">
        <authorList>
            <consortium name="RefSeq"/>
        </authorList>
    </citation>
    <scope>IDENTIFICATION</scope>
</reference>
<evidence type="ECO:0000313" key="5">
    <source>
        <dbReference type="RefSeq" id="XP_028969087.1"/>
    </source>
</evidence>
<keyword evidence="1" id="KW-0863">Zinc-finger</keyword>
<feature type="compositionally biased region" description="Basic and acidic residues" evidence="2">
    <location>
        <begin position="299"/>
        <end position="310"/>
    </location>
</feature>
<sequence length="364" mass="40968">MPIVGNSPVKTVQPPDNGTASNAQETEVGHQQAAGLARSQPNLVTALQTPAAQGGYLLAAPPRGFDTTGDDLIESWRKFKTDFEIYETISDLSSRPENYQRAVLLMCLGETARTWMETVQIDYQRITMKNIISEIELKCTATVTQALRDYKFFSRDLDQKKSETFDVYYERVRAKSRLCKFGDLNDRLVQSRLIIGLRDKTLQKILLAKDLSLSEVVAKCRSFEIGEQNALEINKAQRSTETIATNVAAVGRQGCTACGYVHANGSCSARSRFCSRCGKRGHYARLCRTPQDKAQPSRVESRKPFRPADRQRHHQPATNKVWSLQQASDDEDFRLCQVKAFANEQPKKKWDEVVKVNGQLVPCK</sequence>
<evidence type="ECO:0000256" key="2">
    <source>
        <dbReference type="SAM" id="MobiDB-lite"/>
    </source>
</evidence>
<dbReference type="GO" id="GO:0003676">
    <property type="term" value="F:nucleic acid binding"/>
    <property type="evidence" value="ECO:0007669"/>
    <property type="project" value="InterPro"/>
</dbReference>
<dbReference type="RefSeq" id="XP_028969087.1">
    <property type="nucleotide sequence ID" value="XM_029113254.1"/>
</dbReference>
<protein>
    <submittedName>
        <fullName evidence="5">Uncharacterized protein LOC114828596</fullName>
    </submittedName>
</protein>
<feature type="domain" description="CCHC-type" evidence="3">
    <location>
        <begin position="274"/>
        <end position="288"/>
    </location>
</feature>